<keyword evidence="2 7" id="KW-0813">Transport</keyword>
<evidence type="ECO:0000256" key="3">
    <source>
        <dbReference type="ARBA" id="ARBA00022452"/>
    </source>
</evidence>
<dbReference type="SUPFAM" id="SSF49464">
    <property type="entry name" value="Carboxypeptidase regulatory domain-like"/>
    <property type="match status" value="1"/>
</dbReference>
<organism evidence="10 11">
    <name type="scientific">Carboxylicivirga sediminis</name>
    <dbReference type="NCBI Taxonomy" id="2006564"/>
    <lineage>
        <taxon>Bacteria</taxon>
        <taxon>Pseudomonadati</taxon>
        <taxon>Bacteroidota</taxon>
        <taxon>Bacteroidia</taxon>
        <taxon>Marinilabiliales</taxon>
        <taxon>Marinilabiliaceae</taxon>
        <taxon>Carboxylicivirga</taxon>
    </lineage>
</organism>
<evidence type="ECO:0000256" key="8">
    <source>
        <dbReference type="SAM" id="SignalP"/>
    </source>
</evidence>
<feature type="chain" id="PRO_5037738819" evidence="8">
    <location>
        <begin position="16"/>
        <end position="924"/>
    </location>
</feature>
<dbReference type="Pfam" id="PF07715">
    <property type="entry name" value="Plug"/>
    <property type="match status" value="1"/>
</dbReference>
<sequence length="924" mass="105077">MKRLILILAFIPVFAAFGQTISLQKDSIQFDEVIDFVEKNSDYHFFYSNAWTDSIYLDINLKQTSVINAIKWLAENSRLKYTILNNNKVVFTKNYQVKTDFAELFSSYIKDREAIAIDSVIYEAPQKEEDIQRTISKEYMVFTIGNQAKTPSSHVATLSGKITDLESGEPLVGTVVYIDDLKNGTVTNLYGHYSFSLPIGRYKVEYRSVGMKTTYRNVVIHSDGSLDVEMKSKPTSLKEVTITAKNEDPVRNLRMGMEKITMKTLKQLPLGMGEADVIKTTLLLPGVQSVGEASNGFNVRGGSTDQNLILLNDAPIINTSHFFGFFSGFNSDIIKDITLYKSGIPAKYGGRVSSVMDMTVKEGNRKETRLNGGISPVSGRLTLESPIKKDKSSFILAARTTYSDWVLKLLDDAKLKNSSANFHDLQGSFSWDINDKNSVYVTGYYSHDDFDYYTEDAFEYNTIASTIKWKHIFSPKLFSTFSGIMSNYDYTTESRTDSSLLHQIDYKLNQYSFKSDFSYHSSKNHKIDFGLNATWYDLSPGKQSPTSTESLIAFKELEQEQALEGALYISDEFDLTHFMSVSAGLRYSFYSNFGPKTQYNYTTGLPRTTENITDTTQHGSGPITFYSGPELRFSSNIRLSGTSSLKIGYNRMYQYIQMISNTAAMAPTDIWKLSDKYLKPQRGDQFSIGYYKNLRNGSIEASVETYYKTLDNIIDYKGGAQLVMNEHLETDVLNGKGKAYGVELMVQKKRGKLTGWVNYTYSRILHQIDSEFEEEQVNNGDYFPANYDKPHDFKVVANYKFSRRMNISTNLFYSTGRPFTAPVAYYNFGGADKVYYSDRNSMRMPDYIRMDVAATINGNLVAKKLNHSSWTFAVYNLMGRQNAYNIFFRSEGDRIQGYKMSIFGQPIFTVTYNFKFMGNAKDDF</sequence>
<keyword evidence="10" id="KW-0675">Receptor</keyword>
<name>A0A941IZP6_9BACT</name>
<dbReference type="InterPro" id="IPR012910">
    <property type="entry name" value="Plug_dom"/>
</dbReference>
<keyword evidence="11" id="KW-1185">Reference proteome</keyword>
<evidence type="ECO:0000256" key="5">
    <source>
        <dbReference type="ARBA" id="ARBA00023136"/>
    </source>
</evidence>
<keyword evidence="8" id="KW-0732">Signal</keyword>
<comment type="caution">
    <text evidence="10">The sequence shown here is derived from an EMBL/GenBank/DDBJ whole genome shotgun (WGS) entry which is preliminary data.</text>
</comment>
<evidence type="ECO:0000256" key="7">
    <source>
        <dbReference type="PROSITE-ProRule" id="PRU01360"/>
    </source>
</evidence>
<dbReference type="SUPFAM" id="SSF56935">
    <property type="entry name" value="Porins"/>
    <property type="match status" value="1"/>
</dbReference>
<dbReference type="Gene3D" id="2.170.130.10">
    <property type="entry name" value="TonB-dependent receptor, plug domain"/>
    <property type="match status" value="1"/>
</dbReference>
<dbReference type="Proteomes" id="UP000679220">
    <property type="component" value="Unassembled WGS sequence"/>
</dbReference>
<dbReference type="InterPro" id="IPR036942">
    <property type="entry name" value="Beta-barrel_TonB_sf"/>
</dbReference>
<dbReference type="AlphaFoldDB" id="A0A941IZP6"/>
<evidence type="ECO:0000256" key="1">
    <source>
        <dbReference type="ARBA" id="ARBA00004571"/>
    </source>
</evidence>
<keyword evidence="5 7" id="KW-0472">Membrane</keyword>
<reference evidence="10" key="2">
    <citation type="submission" date="2021-04" db="EMBL/GenBank/DDBJ databases">
        <authorList>
            <person name="Zhang T."/>
            <person name="Zhang Y."/>
            <person name="Lu D."/>
            <person name="Zuo D."/>
            <person name="Du Z."/>
        </authorList>
    </citation>
    <scope>NUCLEOTIDE SEQUENCE</scope>
    <source>
        <strain evidence="10">JR1</strain>
    </source>
</reference>
<keyword evidence="3 7" id="KW-1134">Transmembrane beta strand</keyword>
<evidence type="ECO:0000256" key="2">
    <source>
        <dbReference type="ARBA" id="ARBA00022448"/>
    </source>
</evidence>
<proteinExistence type="inferred from homology"/>
<dbReference type="Gene3D" id="2.40.170.20">
    <property type="entry name" value="TonB-dependent receptor, beta-barrel domain"/>
    <property type="match status" value="1"/>
</dbReference>
<evidence type="ECO:0000313" key="10">
    <source>
        <dbReference type="EMBL" id="MBR8536802.1"/>
    </source>
</evidence>
<comment type="subcellular location">
    <subcellularLocation>
        <location evidence="1 7">Cell outer membrane</location>
        <topology evidence="1 7">Multi-pass membrane protein</topology>
    </subcellularLocation>
</comment>
<dbReference type="PROSITE" id="PS52016">
    <property type="entry name" value="TONB_DEPENDENT_REC_3"/>
    <property type="match status" value="1"/>
</dbReference>
<dbReference type="InterPro" id="IPR008969">
    <property type="entry name" value="CarboxyPept-like_regulatory"/>
</dbReference>
<dbReference type="InterPro" id="IPR037066">
    <property type="entry name" value="Plug_dom_sf"/>
</dbReference>
<dbReference type="GO" id="GO:0009279">
    <property type="term" value="C:cell outer membrane"/>
    <property type="evidence" value="ECO:0007669"/>
    <property type="project" value="UniProtKB-SubCell"/>
</dbReference>
<evidence type="ECO:0000256" key="6">
    <source>
        <dbReference type="ARBA" id="ARBA00023237"/>
    </source>
</evidence>
<feature type="domain" description="TonB-dependent receptor plug" evidence="9">
    <location>
        <begin position="284"/>
        <end position="351"/>
    </location>
</feature>
<gene>
    <name evidence="10" type="ORF">KDU71_14605</name>
</gene>
<evidence type="ECO:0000259" key="9">
    <source>
        <dbReference type="Pfam" id="PF07715"/>
    </source>
</evidence>
<dbReference type="RefSeq" id="WP_212191830.1">
    <property type="nucleotide sequence ID" value="NZ_JAGTAR010000023.1"/>
</dbReference>
<keyword evidence="4 7" id="KW-0812">Transmembrane</keyword>
<keyword evidence="6 7" id="KW-0998">Cell outer membrane</keyword>
<dbReference type="EMBL" id="JAGTAR010000023">
    <property type="protein sequence ID" value="MBR8536802.1"/>
    <property type="molecule type" value="Genomic_DNA"/>
</dbReference>
<comment type="similarity">
    <text evidence="7">Belongs to the TonB-dependent receptor family.</text>
</comment>
<evidence type="ECO:0000313" key="11">
    <source>
        <dbReference type="Proteomes" id="UP000679220"/>
    </source>
</evidence>
<protein>
    <submittedName>
        <fullName evidence="10">TonB-dependent receptor</fullName>
    </submittedName>
</protein>
<accession>A0A941IZP6</accession>
<dbReference type="Pfam" id="PF13715">
    <property type="entry name" value="CarbopepD_reg_2"/>
    <property type="match status" value="1"/>
</dbReference>
<reference evidence="10" key="1">
    <citation type="journal article" date="2018" name="Int. J. Syst. Evol. Microbiol.">
        <title>Carboxylicivirga sediminis sp. nov., isolated from coastal sediment.</title>
        <authorList>
            <person name="Wang F.Q."/>
            <person name="Ren L.H."/>
            <person name="Zou R.J."/>
            <person name="Sun Y.Z."/>
            <person name="Liu X.J."/>
            <person name="Jiang F."/>
            <person name="Liu L.J."/>
        </authorList>
    </citation>
    <scope>NUCLEOTIDE SEQUENCE</scope>
    <source>
        <strain evidence="10">JR1</strain>
    </source>
</reference>
<dbReference type="InterPro" id="IPR039426">
    <property type="entry name" value="TonB-dep_rcpt-like"/>
</dbReference>
<evidence type="ECO:0000256" key="4">
    <source>
        <dbReference type="ARBA" id="ARBA00022692"/>
    </source>
</evidence>
<dbReference type="Gene3D" id="2.60.40.1120">
    <property type="entry name" value="Carboxypeptidase-like, regulatory domain"/>
    <property type="match status" value="1"/>
</dbReference>
<feature type="signal peptide" evidence="8">
    <location>
        <begin position="1"/>
        <end position="15"/>
    </location>
</feature>